<evidence type="ECO:0000256" key="3">
    <source>
        <dbReference type="ARBA" id="ARBA00005179"/>
    </source>
</evidence>
<dbReference type="GO" id="GO:0004497">
    <property type="term" value="F:monooxygenase activity"/>
    <property type="evidence" value="ECO:0007669"/>
    <property type="project" value="UniProtKB-KW"/>
</dbReference>
<evidence type="ECO:0000256" key="8">
    <source>
        <dbReference type="ARBA" id="ARBA00022989"/>
    </source>
</evidence>
<evidence type="ECO:0000256" key="14">
    <source>
        <dbReference type="RuleBase" id="RU000461"/>
    </source>
</evidence>
<evidence type="ECO:0000256" key="2">
    <source>
        <dbReference type="ARBA" id="ARBA00004167"/>
    </source>
</evidence>
<dbReference type="GO" id="GO:0016705">
    <property type="term" value="F:oxidoreductase activity, acting on paired donors, with incorporation or reduction of molecular oxygen"/>
    <property type="evidence" value="ECO:0007669"/>
    <property type="project" value="InterPro"/>
</dbReference>
<keyword evidence="11 14" id="KW-0503">Monooxygenase</keyword>
<evidence type="ECO:0000256" key="6">
    <source>
        <dbReference type="ARBA" id="ARBA00022692"/>
    </source>
</evidence>
<evidence type="ECO:0000256" key="11">
    <source>
        <dbReference type="ARBA" id="ARBA00023033"/>
    </source>
</evidence>
<dbReference type="InterPro" id="IPR036396">
    <property type="entry name" value="Cyt_P450_sf"/>
</dbReference>
<keyword evidence="17" id="KW-1185">Reference proteome</keyword>
<evidence type="ECO:0000256" key="7">
    <source>
        <dbReference type="ARBA" id="ARBA00022723"/>
    </source>
</evidence>
<reference evidence="16 17" key="1">
    <citation type="journal article" date="2019" name="Nat. Ecol. Evol.">
        <title>Megaphylogeny resolves global patterns of mushroom evolution.</title>
        <authorList>
            <person name="Varga T."/>
            <person name="Krizsan K."/>
            <person name="Foldi C."/>
            <person name="Dima B."/>
            <person name="Sanchez-Garcia M."/>
            <person name="Sanchez-Ramirez S."/>
            <person name="Szollosi G.J."/>
            <person name="Szarkandi J.G."/>
            <person name="Papp V."/>
            <person name="Albert L."/>
            <person name="Andreopoulos W."/>
            <person name="Angelini C."/>
            <person name="Antonin V."/>
            <person name="Barry K.W."/>
            <person name="Bougher N.L."/>
            <person name="Buchanan P."/>
            <person name="Buyck B."/>
            <person name="Bense V."/>
            <person name="Catcheside P."/>
            <person name="Chovatia M."/>
            <person name="Cooper J."/>
            <person name="Damon W."/>
            <person name="Desjardin D."/>
            <person name="Finy P."/>
            <person name="Geml J."/>
            <person name="Haridas S."/>
            <person name="Hughes K."/>
            <person name="Justo A."/>
            <person name="Karasinski D."/>
            <person name="Kautmanova I."/>
            <person name="Kiss B."/>
            <person name="Kocsube S."/>
            <person name="Kotiranta H."/>
            <person name="LaButti K.M."/>
            <person name="Lechner B.E."/>
            <person name="Liimatainen K."/>
            <person name="Lipzen A."/>
            <person name="Lukacs Z."/>
            <person name="Mihaltcheva S."/>
            <person name="Morgado L.N."/>
            <person name="Niskanen T."/>
            <person name="Noordeloos M.E."/>
            <person name="Ohm R.A."/>
            <person name="Ortiz-Santana B."/>
            <person name="Ovrebo C."/>
            <person name="Racz N."/>
            <person name="Riley R."/>
            <person name="Savchenko A."/>
            <person name="Shiryaev A."/>
            <person name="Soop K."/>
            <person name="Spirin V."/>
            <person name="Szebenyi C."/>
            <person name="Tomsovsky M."/>
            <person name="Tulloss R.E."/>
            <person name="Uehling J."/>
            <person name="Grigoriev I.V."/>
            <person name="Vagvolgyi C."/>
            <person name="Papp T."/>
            <person name="Martin F.M."/>
            <person name="Miettinen O."/>
            <person name="Hibbett D.S."/>
            <person name="Nagy L.G."/>
        </authorList>
    </citation>
    <scope>NUCLEOTIDE SEQUENCE [LARGE SCALE GENOMIC DNA]</scope>
    <source>
        <strain evidence="16 17">HHB13444</strain>
    </source>
</reference>
<keyword evidence="8 15" id="KW-1133">Transmembrane helix</keyword>
<evidence type="ECO:0000313" key="17">
    <source>
        <dbReference type="Proteomes" id="UP000308197"/>
    </source>
</evidence>
<dbReference type="InParanoid" id="A0A5C3PXI2"/>
<dbReference type="InterPro" id="IPR050364">
    <property type="entry name" value="Cytochrome_P450_fung"/>
</dbReference>
<feature type="binding site" description="axial binding residue" evidence="13">
    <location>
        <position position="448"/>
    </location>
    <ligand>
        <name>heme</name>
        <dbReference type="ChEBI" id="CHEBI:30413"/>
    </ligand>
    <ligandPart>
        <name>Fe</name>
        <dbReference type="ChEBI" id="CHEBI:18248"/>
    </ligandPart>
</feature>
<protein>
    <submittedName>
        <fullName evidence="16">Cytochrome P450</fullName>
    </submittedName>
</protein>
<dbReference type="EMBL" id="ML210996">
    <property type="protein sequence ID" value="TFK92578.1"/>
    <property type="molecule type" value="Genomic_DNA"/>
</dbReference>
<dbReference type="PRINTS" id="PR00463">
    <property type="entry name" value="EP450I"/>
</dbReference>
<organism evidence="16 17">
    <name type="scientific">Polyporus arcularius HHB13444</name>
    <dbReference type="NCBI Taxonomy" id="1314778"/>
    <lineage>
        <taxon>Eukaryota</taxon>
        <taxon>Fungi</taxon>
        <taxon>Dikarya</taxon>
        <taxon>Basidiomycota</taxon>
        <taxon>Agaricomycotina</taxon>
        <taxon>Agaricomycetes</taxon>
        <taxon>Polyporales</taxon>
        <taxon>Polyporaceae</taxon>
        <taxon>Polyporus</taxon>
    </lineage>
</organism>
<dbReference type="GO" id="GO:0005506">
    <property type="term" value="F:iron ion binding"/>
    <property type="evidence" value="ECO:0007669"/>
    <property type="project" value="InterPro"/>
</dbReference>
<dbReference type="GO" id="GO:0020037">
    <property type="term" value="F:heme binding"/>
    <property type="evidence" value="ECO:0007669"/>
    <property type="project" value="InterPro"/>
</dbReference>
<accession>A0A5C3PXI2</accession>
<evidence type="ECO:0000313" key="16">
    <source>
        <dbReference type="EMBL" id="TFK92578.1"/>
    </source>
</evidence>
<dbReference type="AlphaFoldDB" id="A0A5C3PXI2"/>
<keyword evidence="7 13" id="KW-0479">Metal-binding</keyword>
<dbReference type="Proteomes" id="UP000308197">
    <property type="component" value="Unassembled WGS sequence"/>
</dbReference>
<proteinExistence type="inferred from homology"/>
<keyword evidence="6 15" id="KW-0812">Transmembrane</keyword>
<comment type="subcellular location">
    <subcellularLocation>
        <location evidence="2">Membrane</location>
        <topology evidence="2">Single-pass membrane protein</topology>
    </subcellularLocation>
</comment>
<keyword evidence="12 15" id="KW-0472">Membrane</keyword>
<evidence type="ECO:0000256" key="1">
    <source>
        <dbReference type="ARBA" id="ARBA00001971"/>
    </source>
</evidence>
<evidence type="ECO:0000256" key="4">
    <source>
        <dbReference type="ARBA" id="ARBA00010617"/>
    </source>
</evidence>
<dbReference type="SUPFAM" id="SSF48264">
    <property type="entry name" value="Cytochrome P450"/>
    <property type="match status" value="1"/>
</dbReference>
<comment type="cofactor">
    <cofactor evidence="1 13">
        <name>heme</name>
        <dbReference type="ChEBI" id="CHEBI:30413"/>
    </cofactor>
</comment>
<sequence>MELTLPTVPSLPVVVLALPVVFYVLYVLSWRARSRGRPLPPGPKRLPVVGNLFNTPKVHPWLTYRDLCSKYGDILHFRILGHSIVILGSAELMTQYLDKRSANTSDRKQTPLIELTGGGLNFGHLPYGPWWRRHRRSFWQHFSPSAVAQYESHQRAMAHKLVGDILRDPLRLPQHLQFNFNATLMKLLYNIDVAGDNDKHLAIVDAALSGAPQGGVPGKFLIRYFPFLRYIPDFLPGAGFQKQFARWQAAANALKNVPFEHVKAFMDHDGQESIIGRLLDALATRSGPLSVAEEEEVIKNVGAISFDAGADTTISTLQAALLALCLFPEVLRKVQAELDAVVGPNRLPDFSDSIELVYLNAVIKETFRWFNVVPLGVPHCTTADDELNGFFIPKGTVLIPNVWACMHDPEVYENPHEFRPERFIKDGQLDAGTRDPYEYVFGFGRRICPGRHYAEGVVFINLASILHVFDVSAPRARNDQPIVHEMRASDGYLLYPERCLFTIKPRSTEAESLIMG</sequence>
<evidence type="ECO:0000256" key="12">
    <source>
        <dbReference type="ARBA" id="ARBA00023136"/>
    </source>
</evidence>
<dbReference type="PANTHER" id="PTHR46300">
    <property type="entry name" value="P450, PUTATIVE (EUROFUNG)-RELATED-RELATED"/>
    <property type="match status" value="1"/>
</dbReference>
<dbReference type="CDD" id="cd11065">
    <property type="entry name" value="CYP64-like"/>
    <property type="match status" value="1"/>
</dbReference>
<dbReference type="GO" id="GO:0016020">
    <property type="term" value="C:membrane"/>
    <property type="evidence" value="ECO:0007669"/>
    <property type="project" value="UniProtKB-SubCell"/>
</dbReference>
<evidence type="ECO:0000256" key="13">
    <source>
        <dbReference type="PIRSR" id="PIRSR602401-1"/>
    </source>
</evidence>
<dbReference type="InterPro" id="IPR001128">
    <property type="entry name" value="Cyt_P450"/>
</dbReference>
<name>A0A5C3PXI2_9APHY</name>
<dbReference type="InterPro" id="IPR017972">
    <property type="entry name" value="Cyt_P450_CS"/>
</dbReference>
<dbReference type="Pfam" id="PF00067">
    <property type="entry name" value="p450"/>
    <property type="match status" value="1"/>
</dbReference>
<evidence type="ECO:0000256" key="9">
    <source>
        <dbReference type="ARBA" id="ARBA00023002"/>
    </source>
</evidence>
<dbReference type="Gene3D" id="1.10.630.10">
    <property type="entry name" value="Cytochrome P450"/>
    <property type="match status" value="1"/>
</dbReference>
<evidence type="ECO:0000256" key="10">
    <source>
        <dbReference type="ARBA" id="ARBA00023004"/>
    </source>
</evidence>
<comment type="pathway">
    <text evidence="3">Secondary metabolite biosynthesis.</text>
</comment>
<keyword evidence="9 14" id="KW-0560">Oxidoreductase</keyword>
<dbReference type="STRING" id="1314778.A0A5C3PXI2"/>
<evidence type="ECO:0000256" key="15">
    <source>
        <dbReference type="SAM" id="Phobius"/>
    </source>
</evidence>
<comment type="similarity">
    <text evidence="4 14">Belongs to the cytochrome P450 family.</text>
</comment>
<evidence type="ECO:0000256" key="5">
    <source>
        <dbReference type="ARBA" id="ARBA00022617"/>
    </source>
</evidence>
<dbReference type="InterPro" id="IPR002401">
    <property type="entry name" value="Cyt_P450_E_grp-I"/>
</dbReference>
<keyword evidence="5 13" id="KW-0349">Heme</keyword>
<feature type="transmembrane region" description="Helical" evidence="15">
    <location>
        <begin position="6"/>
        <end position="28"/>
    </location>
</feature>
<gene>
    <name evidence="16" type="ORF">K466DRAFT_581809</name>
</gene>
<dbReference type="PROSITE" id="PS00086">
    <property type="entry name" value="CYTOCHROME_P450"/>
    <property type="match status" value="1"/>
</dbReference>
<dbReference type="PRINTS" id="PR00385">
    <property type="entry name" value="P450"/>
</dbReference>
<dbReference type="PANTHER" id="PTHR46300:SF7">
    <property type="entry name" value="P450, PUTATIVE (EUROFUNG)-RELATED"/>
    <property type="match status" value="1"/>
</dbReference>
<keyword evidence="10 13" id="KW-0408">Iron</keyword>